<dbReference type="InterPro" id="IPR039261">
    <property type="entry name" value="FNR_nucleotide-bd"/>
</dbReference>
<dbReference type="SUPFAM" id="SSF63380">
    <property type="entry name" value="Riboflavin synthase domain-like"/>
    <property type="match status" value="1"/>
</dbReference>
<proteinExistence type="predicted"/>
<dbReference type="PANTHER" id="PTHR46091">
    <property type="entry name" value="BLR7054 PROTEIN"/>
    <property type="match status" value="1"/>
</dbReference>
<keyword evidence="3" id="KW-0274">FAD</keyword>
<keyword evidence="1" id="KW-0285">Flavoprotein</keyword>
<dbReference type="Proteomes" id="UP000280819">
    <property type="component" value="Unassembled WGS sequence"/>
</dbReference>
<dbReference type="InterPro" id="IPR017938">
    <property type="entry name" value="Riboflavin_synthase-like_b-brl"/>
</dbReference>
<dbReference type="PROSITE" id="PS51384">
    <property type="entry name" value="FAD_FR"/>
    <property type="match status" value="1"/>
</dbReference>
<dbReference type="RefSeq" id="WP_124843091.1">
    <property type="nucleotide sequence ID" value="NZ_RQZG01000003.1"/>
</dbReference>
<evidence type="ECO:0000313" key="7">
    <source>
        <dbReference type="EMBL" id="RRD06253.1"/>
    </source>
</evidence>
<dbReference type="PANTHER" id="PTHR46091:SF3">
    <property type="entry name" value="AMINE OXIDASE DOMAIN-CONTAINING PROTEIN"/>
    <property type="match status" value="1"/>
</dbReference>
<reference evidence="7 8" key="1">
    <citation type="submission" date="2018-11" db="EMBL/GenBank/DDBJ databases">
        <title>Genomes From Bacteria Associated with the Canine Oral Cavity: a Test Case for Automated Genome-Based Taxonomic Assignment.</title>
        <authorList>
            <person name="Coil D.A."/>
            <person name="Jospin G."/>
            <person name="Darling A.E."/>
            <person name="Wallis C."/>
            <person name="Davis I.J."/>
            <person name="Harris S."/>
            <person name="Eisen J.A."/>
            <person name="Holcombe L.J."/>
            <person name="O'Flynn C."/>
        </authorList>
    </citation>
    <scope>NUCLEOTIDE SEQUENCE [LARGE SCALE GENOMIC DNA]</scope>
    <source>
        <strain evidence="7 8">OH887_COT-365</strain>
    </source>
</reference>
<organism evidence="7 8">
    <name type="scientific">Arachnia propionica</name>
    <dbReference type="NCBI Taxonomy" id="1750"/>
    <lineage>
        <taxon>Bacteria</taxon>
        <taxon>Bacillati</taxon>
        <taxon>Actinomycetota</taxon>
        <taxon>Actinomycetes</taxon>
        <taxon>Propionibacteriales</taxon>
        <taxon>Propionibacteriaceae</taxon>
        <taxon>Arachnia</taxon>
    </lineage>
</organism>
<protein>
    <submittedName>
        <fullName evidence="7">FAD-binding protein</fullName>
    </submittedName>
</protein>
<feature type="domain" description="FAD-binding FR-type" evidence="6">
    <location>
        <begin position="531"/>
        <end position="626"/>
    </location>
</feature>
<evidence type="ECO:0000256" key="5">
    <source>
        <dbReference type="ARBA" id="ARBA00023027"/>
    </source>
</evidence>
<dbReference type="SUPFAM" id="SSF52343">
    <property type="entry name" value="Ferredoxin reductase-like, C-terminal NADP-linked domain"/>
    <property type="match status" value="1"/>
</dbReference>
<dbReference type="SUPFAM" id="SSF51905">
    <property type="entry name" value="FAD/NAD(P)-binding domain"/>
    <property type="match status" value="1"/>
</dbReference>
<comment type="caution">
    <text evidence="7">The sequence shown here is derived from an EMBL/GenBank/DDBJ whole genome shotgun (WGS) entry which is preliminary data.</text>
</comment>
<accession>A0A3P1TCN1</accession>
<evidence type="ECO:0000259" key="6">
    <source>
        <dbReference type="PROSITE" id="PS51384"/>
    </source>
</evidence>
<keyword evidence="4" id="KW-0521">NADP</keyword>
<dbReference type="Gene3D" id="2.40.30.10">
    <property type="entry name" value="Translation factors"/>
    <property type="match status" value="1"/>
</dbReference>
<sequence>MYDAIVIGSGIGGLTAAGLLAKVAGQRVLVLEKHTEPGGLTHSFSRDGATWDTGVHYIGQMAEGTTLRRYFDLLSNGELDWNPLPEPYDRFCYPGLDFPVPTGREAYIARLSALFPAEERAIRRWFRDTRRAARWLTLSYVQTLVPRPLAPLIRGFQRLTRGLATSTLRSQLDARFRSEELKALLASQWGDHGLPPSQSAFANHATIVEHYLDGAWFPAGGSARIARTIEKVIEDRGGAVRVAQEVTGILVEQGRAVGVRVIDRRAPLPEEREFLAPVIISDAGAENTLTRLLPTDDAVAQATARLREHVLGLGRSTSAVSVHLELDQRPDVIGAGGGNLWIYRNQDHDSGIGDNSLLRGEPRDAFVSFSSVKSGEKAHTLEIVSFTQAAAFEHWAGRPLHNRGRDYDELKQQIAEGLISLTETVLPGLRQHICHIDVSTPLTIEHYISQPGGTCYGLPGTPERLKGGPIGPATPVPGLFLTGQDVVCSGIGGSLMAGVAAASQVLGPRGFPSIQAALGQAPQPLSARLPEGKHQASVKRTRQLTPTVWELVLDVPGVGAFAPGQFARLEVAPTIWRDYSIVAVQGNEVRFLISTRTGGSGSRLVATTAPGTSVVVELPLGQFTSTGSDRRRVFVATGTGLAPLLPMMAARNDPRDLLLFGCRHTSEDLTRLLDDPLPETIRCITGEEAAGARRGRVTEVLAGLEVDATEFYLCGSAAMVADASAVLRRRGALHILSEPY</sequence>
<dbReference type="OrthoDB" id="9774675at2"/>
<dbReference type="GO" id="GO:0016491">
    <property type="term" value="F:oxidoreductase activity"/>
    <property type="evidence" value="ECO:0007669"/>
    <property type="project" value="InterPro"/>
</dbReference>
<dbReference type="EMBL" id="RQZG01000003">
    <property type="protein sequence ID" value="RRD06253.1"/>
    <property type="molecule type" value="Genomic_DNA"/>
</dbReference>
<dbReference type="Gene3D" id="3.50.50.60">
    <property type="entry name" value="FAD/NAD(P)-binding domain"/>
    <property type="match status" value="2"/>
</dbReference>
<dbReference type="Pfam" id="PF01593">
    <property type="entry name" value="Amino_oxidase"/>
    <property type="match status" value="1"/>
</dbReference>
<evidence type="ECO:0000256" key="2">
    <source>
        <dbReference type="ARBA" id="ARBA00022729"/>
    </source>
</evidence>
<keyword evidence="2" id="KW-0732">Signal</keyword>
<dbReference type="InterPro" id="IPR036188">
    <property type="entry name" value="FAD/NAD-bd_sf"/>
</dbReference>
<evidence type="ECO:0000256" key="1">
    <source>
        <dbReference type="ARBA" id="ARBA00022630"/>
    </source>
</evidence>
<evidence type="ECO:0000313" key="8">
    <source>
        <dbReference type="Proteomes" id="UP000280819"/>
    </source>
</evidence>
<dbReference type="InterPro" id="IPR002937">
    <property type="entry name" value="Amino_oxidase"/>
</dbReference>
<name>A0A3P1TCN1_9ACTN</name>
<dbReference type="InterPro" id="IPR017927">
    <property type="entry name" value="FAD-bd_FR_type"/>
</dbReference>
<keyword evidence="5" id="KW-0520">NAD</keyword>
<evidence type="ECO:0000256" key="4">
    <source>
        <dbReference type="ARBA" id="ARBA00022857"/>
    </source>
</evidence>
<dbReference type="InterPro" id="IPR052206">
    <property type="entry name" value="Retinol_saturase"/>
</dbReference>
<dbReference type="AlphaFoldDB" id="A0A3P1TCN1"/>
<dbReference type="CDD" id="cd00322">
    <property type="entry name" value="FNR_like"/>
    <property type="match status" value="1"/>
</dbReference>
<dbReference type="Gene3D" id="3.40.50.80">
    <property type="entry name" value="Nucleotide-binding domain of ferredoxin-NADP reductase (FNR) module"/>
    <property type="match status" value="1"/>
</dbReference>
<gene>
    <name evidence="7" type="ORF">EII34_03800</name>
</gene>
<evidence type="ECO:0000256" key="3">
    <source>
        <dbReference type="ARBA" id="ARBA00022827"/>
    </source>
</evidence>